<accession>A0ACB8D1I0</accession>
<dbReference type="EMBL" id="CM023472">
    <property type="protein sequence ID" value="KAH7958271.1"/>
    <property type="molecule type" value="Genomic_DNA"/>
</dbReference>
<proteinExistence type="predicted"/>
<name>A0ACB8D1I0_DERSI</name>
<sequence>MDEECLTLSIWTPFLCTREESLKTVLVVVSSEWFQKGHVSDDENACREIASADVVVVAINFRLGVFGFLRTPWEDMPSNAGFSDLVMALSWLRANVAAFHGDPTTMVGLGVGSGGMLLSLDLLSPKFQMAGFFKRLILHGLVAGSLLPRNSGMDNAEMIAANLKECARVSKTASATALVQCLRNVNASTLLEASVKMKLPLRFVPNLDNNTESGPPSLASVAPWSAMPLRPLKNVSVLCGYSREEGQALFDDEIAKSEGISENMEPRHVIGRLAHFFTTRNAPKLFDELPESATESLKRNAGIVDFLVDAIYYCPLVEMASAITKVGGVAFVYGNVKRQAYRPMMNLSDTIAFAKSGKVPWSSFGDTKAVYVDSSTHHDVFFNWRSEECSWVQEVSRRLQMP</sequence>
<gene>
    <name evidence="1" type="ORF">HPB49_000372</name>
</gene>
<dbReference type="Proteomes" id="UP000821865">
    <property type="component" value="Chromosome 3"/>
</dbReference>
<organism evidence="1 2">
    <name type="scientific">Dermacentor silvarum</name>
    <name type="common">Tick</name>
    <dbReference type="NCBI Taxonomy" id="543639"/>
    <lineage>
        <taxon>Eukaryota</taxon>
        <taxon>Metazoa</taxon>
        <taxon>Ecdysozoa</taxon>
        <taxon>Arthropoda</taxon>
        <taxon>Chelicerata</taxon>
        <taxon>Arachnida</taxon>
        <taxon>Acari</taxon>
        <taxon>Parasitiformes</taxon>
        <taxon>Ixodida</taxon>
        <taxon>Ixodoidea</taxon>
        <taxon>Ixodidae</taxon>
        <taxon>Rhipicephalinae</taxon>
        <taxon>Dermacentor</taxon>
    </lineage>
</organism>
<comment type="caution">
    <text evidence="1">The sequence shown here is derived from an EMBL/GenBank/DDBJ whole genome shotgun (WGS) entry which is preliminary data.</text>
</comment>
<reference evidence="1" key="1">
    <citation type="submission" date="2020-05" db="EMBL/GenBank/DDBJ databases">
        <title>Large-scale comparative analyses of tick genomes elucidate their genetic diversity and vector capacities.</title>
        <authorList>
            <person name="Jia N."/>
            <person name="Wang J."/>
            <person name="Shi W."/>
            <person name="Du L."/>
            <person name="Sun Y."/>
            <person name="Zhan W."/>
            <person name="Jiang J."/>
            <person name="Wang Q."/>
            <person name="Zhang B."/>
            <person name="Ji P."/>
            <person name="Sakyi L.B."/>
            <person name="Cui X."/>
            <person name="Yuan T."/>
            <person name="Jiang B."/>
            <person name="Yang W."/>
            <person name="Lam T.T.-Y."/>
            <person name="Chang Q."/>
            <person name="Ding S."/>
            <person name="Wang X."/>
            <person name="Zhu J."/>
            <person name="Ruan X."/>
            <person name="Zhao L."/>
            <person name="Wei J."/>
            <person name="Que T."/>
            <person name="Du C."/>
            <person name="Cheng J."/>
            <person name="Dai P."/>
            <person name="Han X."/>
            <person name="Huang E."/>
            <person name="Gao Y."/>
            <person name="Liu J."/>
            <person name="Shao H."/>
            <person name="Ye R."/>
            <person name="Li L."/>
            <person name="Wei W."/>
            <person name="Wang X."/>
            <person name="Wang C."/>
            <person name="Yang T."/>
            <person name="Huo Q."/>
            <person name="Li W."/>
            <person name="Guo W."/>
            <person name="Chen H."/>
            <person name="Zhou L."/>
            <person name="Ni X."/>
            <person name="Tian J."/>
            <person name="Zhou Y."/>
            <person name="Sheng Y."/>
            <person name="Liu T."/>
            <person name="Pan Y."/>
            <person name="Xia L."/>
            <person name="Li J."/>
            <person name="Zhao F."/>
            <person name="Cao W."/>
        </authorList>
    </citation>
    <scope>NUCLEOTIDE SEQUENCE</scope>
    <source>
        <strain evidence="1">Dsil-2018</strain>
    </source>
</reference>
<evidence type="ECO:0000313" key="2">
    <source>
        <dbReference type="Proteomes" id="UP000821865"/>
    </source>
</evidence>
<evidence type="ECO:0000313" key="1">
    <source>
        <dbReference type="EMBL" id="KAH7958271.1"/>
    </source>
</evidence>
<keyword evidence="2" id="KW-1185">Reference proteome</keyword>
<protein>
    <submittedName>
        <fullName evidence="1">Uncharacterized protein</fullName>
    </submittedName>
</protein>